<sequence>MIFCEIFIQEYESKCDSLRCELESSEWVFKKSLIGSLKFLEEGNEAVETLLGKAKARYPDSAVLWKYIEREYQLIPFLQSALGLKSLFKHNCFAAGVYQRMGCYMWTIDQHIAIKSFIHANRILNECRGGVIYSYFIDAERDISVKKKQSAIKGGIARAELYTPVKEEVIKLLYKHVPSGKGWKNRTMASKAIESDLIVFIKELKKLQEGLVLSEEELVATVQRWGRSDKDVRAAFEATVRISVIKE</sequence>
<gene>
    <name evidence="1" type="ORF">OEZ79_17560</name>
    <name evidence="2" type="ORF">VOF76_23630</name>
</gene>
<dbReference type="EMBL" id="JAYMCU010000097">
    <property type="protein sequence ID" value="MEC3939125.1"/>
    <property type="molecule type" value="Genomic_DNA"/>
</dbReference>
<evidence type="ECO:0000313" key="1">
    <source>
        <dbReference type="EMBL" id="MDC6640045.1"/>
    </source>
</evidence>
<reference evidence="2 4" key="2">
    <citation type="submission" date="2024-01" db="EMBL/GenBank/DDBJ databases">
        <title>Comparative Genomics of Leclercia adecarboxylata Strains Isolated from Several Sources.</title>
        <authorList>
            <person name="Yescas-Zazueta V."/>
            <person name="Balbuena-Alonso M.G."/>
            <person name="Valencia D."/>
            <person name="Mendez-Pfeiffer P.A."/>
            <person name="Ballesteros-Monrreal M.G."/>
            <person name="Rocha-Gracia R.D.C."/>
            <person name="Barrios-Villa E."/>
        </authorList>
    </citation>
    <scope>NUCLEOTIDE SEQUENCE [LARGE SCALE GENOMIC DNA]</scope>
    <source>
        <strain evidence="2 4">33MEM</strain>
    </source>
</reference>
<dbReference type="EMBL" id="JAOURS010000021">
    <property type="protein sequence ID" value="MDC6640045.1"/>
    <property type="molecule type" value="Genomic_DNA"/>
</dbReference>
<comment type="caution">
    <text evidence="1">The sequence shown here is derived from an EMBL/GenBank/DDBJ whole genome shotgun (WGS) entry which is preliminary data.</text>
</comment>
<reference evidence="1" key="1">
    <citation type="journal article" date="2023" name="Genes Genomics">
        <title>Genomic insights of Leclercia adecarboxylata strains linked to an outbreak in public hospitals in Mexico.</title>
        <authorList>
            <person name="Barrios-Villa E."/>
            <person name="Pacheco-Flores B."/>
            <person name="Lozano-Zarain P."/>
            <person name="Del Campo-Ortega R."/>
            <person name="de Jesus Ascencio-Montiel I."/>
            <person name="Gonzalez-Leon M."/>
            <person name="Camorlinga-Ponce M."/>
            <person name="Gaytan Cervantes F.J."/>
            <person name="Gonzalez Torres C."/>
            <person name="Aguilar E."/>
            <person name="Gonzalez Ibarra J."/>
            <person name="Torres Lopez F.J."/>
            <person name="Rosas-Vargas H."/>
            <person name="Gonzalez-Bonilla C.R."/>
            <person name="Del Carmen Rocha-Gracia R."/>
        </authorList>
    </citation>
    <scope>NUCLEOTIDE SEQUENCE</scope>
    <source>
        <strain evidence="1">Lac40</strain>
    </source>
</reference>
<accession>A0A9X4BFD0</accession>
<organism evidence="1 3">
    <name type="scientific">Leclercia adecarboxylata</name>
    <dbReference type="NCBI Taxonomy" id="83655"/>
    <lineage>
        <taxon>Bacteria</taxon>
        <taxon>Pseudomonadati</taxon>
        <taxon>Pseudomonadota</taxon>
        <taxon>Gammaproteobacteria</taxon>
        <taxon>Enterobacterales</taxon>
        <taxon>Enterobacteriaceae</taxon>
        <taxon>Leclercia</taxon>
    </lineage>
</organism>
<protein>
    <submittedName>
        <fullName evidence="1">Uncharacterized protein</fullName>
    </submittedName>
</protein>
<evidence type="ECO:0000313" key="3">
    <source>
        <dbReference type="Proteomes" id="UP001149314"/>
    </source>
</evidence>
<dbReference type="Proteomes" id="UP001149314">
    <property type="component" value="Unassembled WGS sequence"/>
</dbReference>
<keyword evidence="4" id="KW-1185">Reference proteome</keyword>
<evidence type="ECO:0000313" key="4">
    <source>
        <dbReference type="Proteomes" id="UP001357437"/>
    </source>
</evidence>
<dbReference type="AlphaFoldDB" id="A0A9X4BFD0"/>
<dbReference type="Proteomes" id="UP001357437">
    <property type="component" value="Unassembled WGS sequence"/>
</dbReference>
<proteinExistence type="predicted"/>
<name>A0A9X4BFD0_9ENTR</name>
<dbReference type="RefSeq" id="WP_191152328.1">
    <property type="nucleotide sequence ID" value="NZ_CP060824.1"/>
</dbReference>
<evidence type="ECO:0000313" key="2">
    <source>
        <dbReference type="EMBL" id="MEC3939125.1"/>
    </source>
</evidence>